<keyword evidence="24" id="KW-1185">Reference proteome</keyword>
<dbReference type="PANTHER" id="PTHR43758">
    <property type="entry name" value="7,8-DIHYDRO-8-OXOGUANINE TRIPHOSPHATASE"/>
    <property type="match status" value="1"/>
</dbReference>
<dbReference type="EC" id="3.6.1.56" evidence="11"/>
<comment type="function">
    <text evidence="21">Oxidized purine nucleoside triphosphate hydrolase which is a prominent sanitizer of the oxidized nucleotide pool. Catalyzes the hydrolysis of 2-oxo-dATP (2-hydroxy-dATP) into 2-oxo-dAMP. Also has a significant hydrolase activity toward 2-oxo-ATP, 8-oxo-dGTP and 8-oxo-dATP. Through the hydrolysis of oxidized purine nucleoside triphosphates, prevents their incorporation into DNA and the subsequent transversions A:T to C:G and G:C to T:A. Also catalyzes the hydrolysis of methylated purine nucleoside triphosphate preventing their integration into DNA. Through this antimutagenic activity protects cells from oxidative stress.</text>
</comment>
<dbReference type="Pfam" id="PF00293">
    <property type="entry name" value="NUDIX"/>
    <property type="match status" value="1"/>
</dbReference>
<dbReference type="Proteomes" id="UP001501196">
    <property type="component" value="Unassembled WGS sequence"/>
</dbReference>
<evidence type="ECO:0000256" key="16">
    <source>
        <dbReference type="ARBA" id="ARBA00031927"/>
    </source>
</evidence>
<evidence type="ECO:0000256" key="20">
    <source>
        <dbReference type="ARBA" id="ARBA00049032"/>
    </source>
</evidence>
<evidence type="ECO:0000313" key="24">
    <source>
        <dbReference type="Proteomes" id="UP001501196"/>
    </source>
</evidence>
<protein>
    <recommendedName>
        <fullName evidence="12">Oxidized purine nucleoside triphosphate hydrolase</fullName>
        <ecNumber evidence="11">3.6.1.56</ecNumber>
    </recommendedName>
    <alternativeName>
        <fullName evidence="16">2-hydroxy-dATP diphosphatase</fullName>
    </alternativeName>
    <alternativeName>
        <fullName evidence="15">7,8-dihydro-8-oxoguanine triphosphatase</fullName>
    </alternativeName>
    <alternativeName>
        <fullName evidence="14">8-oxo-dGTPase</fullName>
    </alternativeName>
    <alternativeName>
        <fullName evidence="17">Methylated purine nucleoside triphosphate hydrolase</fullName>
    </alternativeName>
    <alternativeName>
        <fullName evidence="13">Nucleoside diphosphate-linked moiety X motif 1</fullName>
    </alternativeName>
</protein>
<organism evidence="23 24">
    <name type="scientific">Agromyces tropicus</name>
    <dbReference type="NCBI Taxonomy" id="555371"/>
    <lineage>
        <taxon>Bacteria</taxon>
        <taxon>Bacillati</taxon>
        <taxon>Actinomycetota</taxon>
        <taxon>Actinomycetes</taxon>
        <taxon>Micrococcales</taxon>
        <taxon>Microbacteriaceae</taxon>
        <taxon>Agromyces</taxon>
    </lineage>
</organism>
<dbReference type="PROSITE" id="PS51462">
    <property type="entry name" value="NUDIX"/>
    <property type="match status" value="1"/>
</dbReference>
<evidence type="ECO:0000256" key="18">
    <source>
        <dbReference type="ARBA" id="ARBA00048002"/>
    </source>
</evidence>
<gene>
    <name evidence="23" type="ORF">GCM10009819_25910</name>
</gene>
<dbReference type="InterPro" id="IPR003563">
    <property type="entry name" value="8ODP"/>
</dbReference>
<comment type="catalytic activity">
    <reaction evidence="8">
        <text>2-oxo-dATP + H2O = 2-oxo-dAMP + diphosphate + H(+)</text>
        <dbReference type="Rhea" id="RHEA:31583"/>
        <dbReference type="ChEBI" id="CHEBI:15377"/>
        <dbReference type="ChEBI" id="CHEBI:15378"/>
        <dbReference type="ChEBI" id="CHEBI:33019"/>
        <dbReference type="ChEBI" id="CHEBI:63212"/>
        <dbReference type="ChEBI" id="CHEBI:77897"/>
        <dbReference type="EC" id="3.6.1.56"/>
    </reaction>
    <physiologicalReaction direction="left-to-right" evidence="8">
        <dbReference type="Rhea" id="RHEA:31584"/>
    </physiologicalReaction>
</comment>
<comment type="subunit">
    <text evidence="3">Monomer.</text>
</comment>
<evidence type="ECO:0000256" key="4">
    <source>
        <dbReference type="ARBA" id="ARBA00022723"/>
    </source>
</evidence>
<evidence type="ECO:0000256" key="2">
    <source>
        <dbReference type="ARBA" id="ARBA00005582"/>
    </source>
</evidence>
<evidence type="ECO:0000256" key="6">
    <source>
        <dbReference type="ARBA" id="ARBA00022842"/>
    </source>
</evidence>
<dbReference type="InterPro" id="IPR015797">
    <property type="entry name" value="NUDIX_hydrolase-like_dom_sf"/>
</dbReference>
<evidence type="ECO:0000256" key="8">
    <source>
        <dbReference type="ARBA" id="ARBA00024459"/>
    </source>
</evidence>
<comment type="similarity">
    <text evidence="2">Belongs to the Nudix hydrolase family.</text>
</comment>
<evidence type="ECO:0000256" key="14">
    <source>
        <dbReference type="ARBA" id="ARBA00030634"/>
    </source>
</evidence>
<dbReference type="InterPro" id="IPR000086">
    <property type="entry name" value="NUDIX_hydrolase_dom"/>
</dbReference>
<reference evidence="23 24" key="1">
    <citation type="journal article" date="2019" name="Int. J. Syst. Evol. Microbiol.">
        <title>The Global Catalogue of Microorganisms (GCM) 10K type strain sequencing project: providing services to taxonomists for standard genome sequencing and annotation.</title>
        <authorList>
            <consortium name="The Broad Institute Genomics Platform"/>
            <consortium name="The Broad Institute Genome Sequencing Center for Infectious Disease"/>
            <person name="Wu L."/>
            <person name="Ma J."/>
        </authorList>
    </citation>
    <scope>NUCLEOTIDE SEQUENCE [LARGE SCALE GENOMIC DNA]</scope>
    <source>
        <strain evidence="23 24">JCM 15672</strain>
    </source>
</reference>
<dbReference type="PANTHER" id="PTHR43758:SF2">
    <property type="entry name" value="OXIDIZED PURINE NUCLEOSIDE TRIPHOSPHATE HYDROLASE"/>
    <property type="match status" value="1"/>
</dbReference>
<feature type="domain" description="Nudix hydrolase" evidence="22">
    <location>
        <begin position="14"/>
        <end position="147"/>
    </location>
</feature>
<evidence type="ECO:0000256" key="3">
    <source>
        <dbReference type="ARBA" id="ARBA00011245"/>
    </source>
</evidence>
<evidence type="ECO:0000256" key="12">
    <source>
        <dbReference type="ARBA" id="ARBA00026218"/>
    </source>
</evidence>
<dbReference type="InterPro" id="IPR020084">
    <property type="entry name" value="NUDIX_hydrolase_CS"/>
</dbReference>
<comment type="catalytic activity">
    <reaction evidence="7">
        <text>8-oxo-dATP + H2O = 8-oxo-dAMP + diphosphate + H(+)</text>
        <dbReference type="Rhea" id="RHEA:65396"/>
        <dbReference type="ChEBI" id="CHEBI:15377"/>
        <dbReference type="ChEBI" id="CHEBI:15378"/>
        <dbReference type="ChEBI" id="CHEBI:33019"/>
        <dbReference type="ChEBI" id="CHEBI:71361"/>
        <dbReference type="ChEBI" id="CHEBI:172871"/>
    </reaction>
    <physiologicalReaction direction="left-to-right" evidence="7">
        <dbReference type="Rhea" id="RHEA:65397"/>
    </physiologicalReaction>
</comment>
<evidence type="ECO:0000256" key="15">
    <source>
        <dbReference type="ARBA" id="ARBA00030682"/>
    </source>
</evidence>
<evidence type="ECO:0000256" key="21">
    <source>
        <dbReference type="ARBA" id="ARBA00053094"/>
    </source>
</evidence>
<evidence type="ECO:0000259" key="22">
    <source>
        <dbReference type="PROSITE" id="PS51462"/>
    </source>
</evidence>
<dbReference type="CDD" id="cd03427">
    <property type="entry name" value="NUDIX_MTH1_Nudt1"/>
    <property type="match status" value="1"/>
</dbReference>
<comment type="catalytic activity">
    <reaction evidence="9">
        <text>8-oxo-dGTP + H2O = 8-oxo-dGMP + diphosphate + H(+)</text>
        <dbReference type="Rhea" id="RHEA:31575"/>
        <dbReference type="ChEBI" id="CHEBI:15377"/>
        <dbReference type="ChEBI" id="CHEBI:15378"/>
        <dbReference type="ChEBI" id="CHEBI:33019"/>
        <dbReference type="ChEBI" id="CHEBI:63224"/>
        <dbReference type="ChEBI" id="CHEBI:77896"/>
    </reaction>
    <physiologicalReaction direction="left-to-right" evidence="9">
        <dbReference type="Rhea" id="RHEA:31576"/>
    </physiologicalReaction>
</comment>
<dbReference type="SUPFAM" id="SSF55811">
    <property type="entry name" value="Nudix"/>
    <property type="match status" value="1"/>
</dbReference>
<keyword evidence="6" id="KW-0460">Magnesium</keyword>
<keyword evidence="4" id="KW-0479">Metal-binding</keyword>
<dbReference type="RefSeq" id="WP_344374838.1">
    <property type="nucleotide sequence ID" value="NZ_BAAAPW010000004.1"/>
</dbReference>
<dbReference type="PRINTS" id="PR01403">
    <property type="entry name" value="8OXTPHPHTASE"/>
</dbReference>
<evidence type="ECO:0000256" key="10">
    <source>
        <dbReference type="ARBA" id="ARBA00024596"/>
    </source>
</evidence>
<dbReference type="Gene3D" id="3.90.79.10">
    <property type="entry name" value="Nucleoside Triphosphate Pyrophosphohydrolase"/>
    <property type="match status" value="1"/>
</dbReference>
<evidence type="ECO:0000256" key="7">
    <source>
        <dbReference type="ARBA" id="ARBA00024448"/>
    </source>
</evidence>
<evidence type="ECO:0000256" key="1">
    <source>
        <dbReference type="ARBA" id="ARBA00001946"/>
    </source>
</evidence>
<evidence type="ECO:0000256" key="17">
    <source>
        <dbReference type="ARBA" id="ARBA00032071"/>
    </source>
</evidence>
<evidence type="ECO:0000313" key="23">
    <source>
        <dbReference type="EMBL" id="GAA2039603.1"/>
    </source>
</evidence>
<evidence type="ECO:0000256" key="9">
    <source>
        <dbReference type="ARBA" id="ARBA00024486"/>
    </source>
</evidence>
<accession>A0ABN2ULN4</accession>
<evidence type="ECO:0000256" key="5">
    <source>
        <dbReference type="ARBA" id="ARBA00022801"/>
    </source>
</evidence>
<dbReference type="EMBL" id="BAAAPW010000004">
    <property type="protein sequence ID" value="GAA2039603.1"/>
    <property type="molecule type" value="Genomic_DNA"/>
</dbReference>
<evidence type="ECO:0000256" key="19">
    <source>
        <dbReference type="ARBA" id="ARBA00048894"/>
    </source>
</evidence>
<dbReference type="PROSITE" id="PS00893">
    <property type="entry name" value="NUDIX_BOX"/>
    <property type="match status" value="1"/>
</dbReference>
<keyword evidence="5" id="KW-0378">Hydrolase</keyword>
<comment type="caution">
    <text evidence="23">The sequence shown here is derived from an EMBL/GenBank/DDBJ whole genome shotgun (WGS) entry which is preliminary data.</text>
</comment>
<proteinExistence type="inferred from homology"/>
<evidence type="ECO:0000256" key="13">
    <source>
        <dbReference type="ARBA" id="ARBA00029673"/>
    </source>
</evidence>
<name>A0ABN2ULN4_9MICO</name>
<sequence>MADQPSQGPGGRMPLPEVCVCYVLREAAGRTEVLLGRKKHGLGTGYFVGLGGKLEAGESAVDAAVREVHEESGLLVSAADLEARGRLTYLFPHRRAWSQVSNVFVVRAFRGVPAPSDELDPEWFPLEGVPLGEMWDDARRWLPGVLAGGRVERTYVFGPDLATVVDEHDHVA</sequence>
<evidence type="ECO:0000256" key="11">
    <source>
        <dbReference type="ARBA" id="ARBA00026103"/>
    </source>
</evidence>
<comment type="catalytic activity">
    <reaction evidence="18">
        <text>N(6)-methyl-ATP + H2O = N(6)-methyl-AMP + diphosphate + H(+)</text>
        <dbReference type="Rhea" id="RHEA:67608"/>
        <dbReference type="ChEBI" id="CHEBI:15377"/>
        <dbReference type="ChEBI" id="CHEBI:15378"/>
        <dbReference type="ChEBI" id="CHEBI:33019"/>
        <dbReference type="ChEBI" id="CHEBI:144842"/>
        <dbReference type="ChEBI" id="CHEBI:172873"/>
    </reaction>
    <physiologicalReaction direction="left-to-right" evidence="18">
        <dbReference type="Rhea" id="RHEA:67609"/>
    </physiologicalReaction>
</comment>
<comment type="catalytic activity">
    <reaction evidence="10">
        <text>2-oxo-ATP + H2O = 2-oxo-AMP + diphosphate + H(+)</text>
        <dbReference type="Rhea" id="RHEA:67392"/>
        <dbReference type="ChEBI" id="CHEBI:15377"/>
        <dbReference type="ChEBI" id="CHEBI:15378"/>
        <dbReference type="ChEBI" id="CHEBI:33019"/>
        <dbReference type="ChEBI" id="CHEBI:71395"/>
        <dbReference type="ChEBI" id="CHEBI:172878"/>
    </reaction>
    <physiologicalReaction direction="left-to-right" evidence="10">
        <dbReference type="Rhea" id="RHEA:67393"/>
    </physiologicalReaction>
</comment>
<comment type="catalytic activity">
    <reaction evidence="20">
        <text>N(6)-methyl-dATP + H2O = N(6)-methyl-dAMP + diphosphate + H(+)</text>
        <dbReference type="Rhea" id="RHEA:67604"/>
        <dbReference type="ChEBI" id="CHEBI:15377"/>
        <dbReference type="ChEBI" id="CHEBI:15378"/>
        <dbReference type="ChEBI" id="CHEBI:33019"/>
        <dbReference type="ChEBI" id="CHEBI:169976"/>
        <dbReference type="ChEBI" id="CHEBI:172872"/>
    </reaction>
    <physiologicalReaction direction="left-to-right" evidence="20">
        <dbReference type="Rhea" id="RHEA:67605"/>
    </physiologicalReaction>
</comment>
<comment type="cofactor">
    <cofactor evidence="1">
        <name>Mg(2+)</name>
        <dbReference type="ChEBI" id="CHEBI:18420"/>
    </cofactor>
</comment>
<comment type="catalytic activity">
    <reaction evidence="19">
        <text>O(6)-methyl-dGTP + H2O = O(6)-methyl-dGMP + diphosphate + H(+)</text>
        <dbReference type="Rhea" id="RHEA:67600"/>
        <dbReference type="ChEBI" id="CHEBI:15377"/>
        <dbReference type="ChEBI" id="CHEBI:15378"/>
        <dbReference type="ChEBI" id="CHEBI:33019"/>
        <dbReference type="ChEBI" id="CHEBI:169974"/>
        <dbReference type="ChEBI" id="CHEBI:169975"/>
    </reaction>
    <physiologicalReaction direction="left-to-right" evidence="19">
        <dbReference type="Rhea" id="RHEA:67601"/>
    </physiologicalReaction>
</comment>